<evidence type="ECO:0000259" key="1">
    <source>
        <dbReference type="Pfam" id="PF00561"/>
    </source>
</evidence>
<evidence type="ECO:0000313" key="3">
    <source>
        <dbReference type="Proteomes" id="UP000322244"/>
    </source>
</evidence>
<name>A0A5A7SEN2_9NOCA</name>
<reference evidence="2 3" key="1">
    <citation type="submission" date="2019-07" db="EMBL/GenBank/DDBJ databases">
        <title>Rhodococcus cavernicolus sp. nov., isolated from a cave.</title>
        <authorList>
            <person name="Lee S.D."/>
        </authorList>
    </citation>
    <scope>NUCLEOTIDE SEQUENCE [LARGE SCALE GENOMIC DNA]</scope>
    <source>
        <strain evidence="2 3">C1-24</strain>
    </source>
</reference>
<protein>
    <submittedName>
        <fullName evidence="2">Alpha/beta hydrolase</fullName>
    </submittedName>
</protein>
<keyword evidence="2" id="KW-0378">Hydrolase</keyword>
<dbReference type="Pfam" id="PF00561">
    <property type="entry name" value="Abhydrolase_1"/>
    <property type="match status" value="1"/>
</dbReference>
<comment type="caution">
    <text evidence="2">The sequence shown here is derived from an EMBL/GenBank/DDBJ whole genome shotgun (WGS) entry which is preliminary data.</text>
</comment>
<dbReference type="InterPro" id="IPR050266">
    <property type="entry name" value="AB_hydrolase_sf"/>
</dbReference>
<dbReference type="InterPro" id="IPR000073">
    <property type="entry name" value="AB_hydrolase_1"/>
</dbReference>
<keyword evidence="3" id="KW-1185">Reference proteome</keyword>
<dbReference type="PANTHER" id="PTHR43798:SF33">
    <property type="entry name" value="HYDROLASE, PUTATIVE (AFU_ORTHOLOGUE AFUA_2G14860)-RELATED"/>
    <property type="match status" value="1"/>
</dbReference>
<dbReference type="InterPro" id="IPR029058">
    <property type="entry name" value="AB_hydrolase_fold"/>
</dbReference>
<dbReference type="Proteomes" id="UP000322244">
    <property type="component" value="Unassembled WGS sequence"/>
</dbReference>
<sequence>MTGISDIAPHRPRCSSVMADDGIRLAATELGPADAPLTVVFAHGYCLGSAAWVPQWTALRQAFGRRVRLVFFDQRGHGRSEVGPSESCTITQLGTDLDSVLRVLVPVGPVVLVGHSMGAMGVLSFARQHPEFVEDRVSGVALLSTAAHGLTARGLGRLLRTPLPDVLRAATRHAPGMTKTLRRSARRLLAPFIAAACTGTQPVSRDLAVLTDQLINDTDIATVAAFMREFALLDERAGLDVLATVRVPVLVMGGDADRVTPIARSVDIVDRVPHAEFVRIPGAGHMICLEHPIAVAEELRAWTDEGLASVIGRGYDRLG</sequence>
<dbReference type="PANTHER" id="PTHR43798">
    <property type="entry name" value="MONOACYLGLYCEROL LIPASE"/>
    <property type="match status" value="1"/>
</dbReference>
<dbReference type="EMBL" id="VLNY01000002">
    <property type="protein sequence ID" value="KAA0024054.1"/>
    <property type="molecule type" value="Genomic_DNA"/>
</dbReference>
<dbReference type="GO" id="GO:0016020">
    <property type="term" value="C:membrane"/>
    <property type="evidence" value="ECO:0007669"/>
    <property type="project" value="TreeGrafter"/>
</dbReference>
<accession>A0A5A7SEN2</accession>
<feature type="domain" description="AB hydrolase-1" evidence="1">
    <location>
        <begin position="38"/>
        <end position="292"/>
    </location>
</feature>
<dbReference type="AlphaFoldDB" id="A0A5A7SEN2"/>
<gene>
    <name evidence="2" type="ORF">FOY51_05670</name>
</gene>
<evidence type="ECO:0000313" key="2">
    <source>
        <dbReference type="EMBL" id="KAA0024054.1"/>
    </source>
</evidence>
<dbReference type="GO" id="GO:0016787">
    <property type="term" value="F:hydrolase activity"/>
    <property type="evidence" value="ECO:0007669"/>
    <property type="project" value="UniProtKB-KW"/>
</dbReference>
<dbReference type="SUPFAM" id="SSF53474">
    <property type="entry name" value="alpha/beta-Hydrolases"/>
    <property type="match status" value="1"/>
</dbReference>
<dbReference type="Gene3D" id="3.40.50.1820">
    <property type="entry name" value="alpha/beta hydrolase"/>
    <property type="match status" value="1"/>
</dbReference>
<organism evidence="2 3">
    <name type="scientific">Antrihabitans cavernicola</name>
    <dbReference type="NCBI Taxonomy" id="2495913"/>
    <lineage>
        <taxon>Bacteria</taxon>
        <taxon>Bacillati</taxon>
        <taxon>Actinomycetota</taxon>
        <taxon>Actinomycetes</taxon>
        <taxon>Mycobacteriales</taxon>
        <taxon>Nocardiaceae</taxon>
        <taxon>Antrihabitans</taxon>
    </lineage>
</organism>
<dbReference type="OrthoDB" id="5422338at2"/>
<proteinExistence type="predicted"/>